<dbReference type="EMBL" id="CP002593">
    <property type="protein sequence ID" value="AEA26978.1"/>
    <property type="molecule type" value="Genomic_DNA"/>
</dbReference>
<dbReference type="KEGG" id="pdx:Psed_4832"/>
<dbReference type="GO" id="GO:0042597">
    <property type="term" value="C:periplasmic space"/>
    <property type="evidence" value="ECO:0007669"/>
    <property type="project" value="UniProtKB-SubCell"/>
</dbReference>
<evidence type="ECO:0000256" key="3">
    <source>
        <dbReference type="ARBA" id="ARBA00022729"/>
    </source>
</evidence>
<proteinExistence type="inferred from homology"/>
<dbReference type="AlphaFoldDB" id="F4CJV3"/>
<dbReference type="Proteomes" id="UP000007809">
    <property type="component" value="Chromosome"/>
</dbReference>
<dbReference type="Pfam" id="PF09375">
    <property type="entry name" value="Peptidase_M75"/>
    <property type="match status" value="1"/>
</dbReference>
<evidence type="ECO:0000256" key="1">
    <source>
        <dbReference type="ARBA" id="ARBA00004418"/>
    </source>
</evidence>
<evidence type="ECO:0000256" key="2">
    <source>
        <dbReference type="ARBA" id="ARBA00005989"/>
    </source>
</evidence>
<dbReference type="InterPro" id="IPR034981">
    <property type="entry name" value="Imelysin-like_EfeO/Algp7"/>
</dbReference>
<comment type="subcellular location">
    <subcellularLocation>
        <location evidence="1">Periplasm</location>
    </subcellularLocation>
</comment>
<dbReference type="Pfam" id="PF13473">
    <property type="entry name" value="Cupredoxin_1"/>
    <property type="match status" value="1"/>
</dbReference>
<dbReference type="Gene3D" id="1.20.1420.20">
    <property type="entry name" value="M75 peptidase, HXXE motif"/>
    <property type="match status" value="1"/>
</dbReference>
<protein>
    <submittedName>
        <fullName evidence="7">Peptidase M75, Imelysin</fullName>
    </submittedName>
</protein>
<accession>F4CJV3</accession>
<dbReference type="InterPro" id="IPR028096">
    <property type="entry name" value="EfeO_Cupredoxin"/>
</dbReference>
<dbReference type="NCBIfam" id="NF041757">
    <property type="entry name" value="EfeO"/>
    <property type="match status" value="1"/>
</dbReference>
<dbReference type="HOGENOM" id="CLU_050342_2_1_11"/>
<name>F4CJV3_PSEUX</name>
<dbReference type="RefSeq" id="WP_013676890.1">
    <property type="nucleotide sequence ID" value="NC_015312.1"/>
</dbReference>
<dbReference type="PROSITE" id="PS51257">
    <property type="entry name" value="PROKAR_LIPOPROTEIN"/>
    <property type="match status" value="1"/>
</dbReference>
<dbReference type="PANTHER" id="PTHR39192:SF1">
    <property type="entry name" value="IRON UPTAKE SYSTEM COMPONENT EFEO"/>
    <property type="match status" value="1"/>
</dbReference>
<gene>
    <name evidence="7" type="ordered locus">Psed_4832</name>
</gene>
<dbReference type="eggNOG" id="COG2822">
    <property type="taxonomic scope" value="Bacteria"/>
</dbReference>
<feature type="domain" description="EfeO-type cupredoxin-like" evidence="6">
    <location>
        <begin position="20"/>
        <end position="115"/>
    </location>
</feature>
<evidence type="ECO:0000256" key="4">
    <source>
        <dbReference type="SAM" id="SignalP"/>
    </source>
</evidence>
<dbReference type="InterPro" id="IPR038352">
    <property type="entry name" value="Imelysin_sf"/>
</dbReference>
<evidence type="ECO:0000259" key="6">
    <source>
        <dbReference type="Pfam" id="PF13473"/>
    </source>
</evidence>
<dbReference type="InterPro" id="IPR050894">
    <property type="entry name" value="EfeM/EfeO_iron_uptake"/>
</dbReference>
<reference evidence="7 8" key="1">
    <citation type="journal article" date="2011" name="J. Bacteriol.">
        <title>Genome sequence of the 1,4-dioxane-degrading Pseudonocardia dioxanivorans strain CB1190.</title>
        <authorList>
            <person name="Sales C.M."/>
            <person name="Mahendra S."/>
            <person name="Grostern A."/>
            <person name="Parales R.E."/>
            <person name="Goodwin L.A."/>
            <person name="Woyke T."/>
            <person name="Nolan M."/>
            <person name="Lapidus A."/>
            <person name="Chertkov O."/>
            <person name="Ovchinnikova G."/>
            <person name="Sczyrba A."/>
            <person name="Alvarez-Cohen L."/>
        </authorList>
    </citation>
    <scope>NUCLEOTIDE SEQUENCE [LARGE SCALE GENOMIC DNA]</scope>
    <source>
        <strain evidence="8">ATCC 55486 / DSM 44775 / JCM 13855 / CB1190</strain>
    </source>
</reference>
<evidence type="ECO:0000313" key="7">
    <source>
        <dbReference type="EMBL" id="AEA26978.1"/>
    </source>
</evidence>
<organism evidence="7 8">
    <name type="scientific">Pseudonocardia dioxanivorans (strain ATCC 55486 / DSM 44775 / JCM 13855 / CB1190)</name>
    <dbReference type="NCBI Taxonomy" id="675635"/>
    <lineage>
        <taxon>Bacteria</taxon>
        <taxon>Bacillati</taxon>
        <taxon>Actinomycetota</taxon>
        <taxon>Actinomycetes</taxon>
        <taxon>Pseudonocardiales</taxon>
        <taxon>Pseudonocardiaceae</taxon>
        <taxon>Pseudonocardia</taxon>
    </lineage>
</organism>
<keyword evidence="3 4" id="KW-0732">Signal</keyword>
<dbReference type="InterPro" id="IPR053377">
    <property type="entry name" value="Iron_uptake_EfeM/EfeO"/>
</dbReference>
<evidence type="ECO:0000313" key="8">
    <source>
        <dbReference type="Proteomes" id="UP000007809"/>
    </source>
</evidence>
<sequence>MRSAHLRAATVLGPLVVTALLAAGCSSSAATAPAGDGSIAVDAGDSTCGVAQTVIAAGRHTFTITNTASQVTEVYVYAAGDRVVGEVENVGPSTTRTLIVDLPAGDYQVACKPGMIGNGNRTALTVTGTPAPTGTADQNLQAAVDSYRAYVETEAQALLHTTTTLATTITSGDLAAARQAYPTARLHYERIEPIAESFGDLDPLIDMRIDDAGPGTPFVGFHAVEQILFQKNTLDGAAPLADALVANVGKLDALVKTVQLTPLVMGNGAKSLLDEVAKSKVTGEEERYSRIDLVDFAGNVDGAKHVFTALRPALQANNSQLPTTLDQRFTALVELLGTHQAKPGAPGFVPGSPYVSYDALTPADVKALAVEVDALSEPLGQISGAVTGR</sequence>
<comment type="similarity">
    <text evidence="2">Belongs to the EfeM/EfeO family.</text>
</comment>
<dbReference type="InterPro" id="IPR018976">
    <property type="entry name" value="Imelysin-like"/>
</dbReference>
<feature type="domain" description="Imelysin-like" evidence="5">
    <location>
        <begin position="143"/>
        <end position="381"/>
    </location>
</feature>
<keyword evidence="8" id="KW-1185">Reference proteome</keyword>
<dbReference type="CDD" id="cd14656">
    <property type="entry name" value="Imelysin-like_EfeO"/>
    <property type="match status" value="1"/>
</dbReference>
<feature type="signal peptide" evidence="4">
    <location>
        <begin position="1"/>
        <end position="29"/>
    </location>
</feature>
<dbReference type="PANTHER" id="PTHR39192">
    <property type="entry name" value="IRON UPTAKE SYSTEM COMPONENT EFEO"/>
    <property type="match status" value="1"/>
</dbReference>
<evidence type="ECO:0000259" key="5">
    <source>
        <dbReference type="Pfam" id="PF09375"/>
    </source>
</evidence>
<dbReference type="STRING" id="675635.Psed_4832"/>
<feature type="chain" id="PRO_5003311390" evidence="4">
    <location>
        <begin position="30"/>
        <end position="389"/>
    </location>
</feature>